<organism evidence="2 3">
    <name type="scientific">Dendrobium catenatum</name>
    <dbReference type="NCBI Taxonomy" id="906689"/>
    <lineage>
        <taxon>Eukaryota</taxon>
        <taxon>Viridiplantae</taxon>
        <taxon>Streptophyta</taxon>
        <taxon>Embryophyta</taxon>
        <taxon>Tracheophyta</taxon>
        <taxon>Spermatophyta</taxon>
        <taxon>Magnoliopsida</taxon>
        <taxon>Liliopsida</taxon>
        <taxon>Asparagales</taxon>
        <taxon>Orchidaceae</taxon>
        <taxon>Epidendroideae</taxon>
        <taxon>Malaxideae</taxon>
        <taxon>Dendrobiinae</taxon>
        <taxon>Dendrobium</taxon>
    </lineage>
</organism>
<evidence type="ECO:0000256" key="1">
    <source>
        <dbReference type="SAM" id="MobiDB-lite"/>
    </source>
</evidence>
<name>A0A2I0X1N2_9ASPA</name>
<dbReference type="Proteomes" id="UP000233837">
    <property type="component" value="Unassembled WGS sequence"/>
</dbReference>
<gene>
    <name evidence="2" type="ORF">MA16_Dca003840</name>
</gene>
<feature type="region of interest" description="Disordered" evidence="1">
    <location>
        <begin position="120"/>
        <end position="139"/>
    </location>
</feature>
<evidence type="ECO:0000313" key="2">
    <source>
        <dbReference type="EMBL" id="PKU81824.1"/>
    </source>
</evidence>
<protein>
    <submittedName>
        <fullName evidence="2">Uncharacterized protein</fullName>
    </submittedName>
</protein>
<feature type="region of interest" description="Disordered" evidence="1">
    <location>
        <begin position="30"/>
        <end position="67"/>
    </location>
</feature>
<accession>A0A2I0X1N2</accession>
<reference evidence="2 3" key="2">
    <citation type="journal article" date="2017" name="Nature">
        <title>The Apostasia genome and the evolution of orchids.</title>
        <authorList>
            <person name="Zhang G.Q."/>
            <person name="Liu K.W."/>
            <person name="Li Z."/>
            <person name="Lohaus R."/>
            <person name="Hsiao Y.Y."/>
            <person name="Niu S.C."/>
            <person name="Wang J.Y."/>
            <person name="Lin Y.C."/>
            <person name="Xu Q."/>
            <person name="Chen L.J."/>
            <person name="Yoshida K."/>
            <person name="Fujiwara S."/>
            <person name="Wang Z.W."/>
            <person name="Zhang Y.Q."/>
            <person name="Mitsuda N."/>
            <person name="Wang M."/>
            <person name="Liu G.H."/>
            <person name="Pecoraro L."/>
            <person name="Huang H.X."/>
            <person name="Xiao X.J."/>
            <person name="Lin M."/>
            <person name="Wu X.Y."/>
            <person name="Wu W.L."/>
            <person name="Chen Y.Y."/>
            <person name="Chang S.B."/>
            <person name="Sakamoto S."/>
            <person name="Ohme-Takagi M."/>
            <person name="Yagi M."/>
            <person name="Zeng S.J."/>
            <person name="Shen C.Y."/>
            <person name="Yeh C.M."/>
            <person name="Luo Y.B."/>
            <person name="Tsai W.C."/>
            <person name="Van de Peer Y."/>
            <person name="Liu Z.J."/>
        </authorList>
    </citation>
    <scope>NUCLEOTIDE SEQUENCE [LARGE SCALE GENOMIC DNA]</scope>
    <source>
        <tissue evidence="2">The whole plant</tissue>
    </source>
</reference>
<sequence length="139" mass="14868">MPNANSSWLGLNARGRSPFCFHARASFLSPSRPHACEPAKRLNNPSRKPRFSPTVGQPSRQPLPPAGQEIAADLSRELLSPSPVRRLPSFSLLHSHGPPAVVAAAASRLCRLTRRKQAPATSLVARASLAANEPPESSP</sequence>
<keyword evidence="3" id="KW-1185">Reference proteome</keyword>
<reference evidence="2 3" key="1">
    <citation type="journal article" date="2016" name="Sci. Rep.">
        <title>The Dendrobium catenatum Lindl. genome sequence provides insights into polysaccharide synthase, floral development and adaptive evolution.</title>
        <authorList>
            <person name="Zhang G.Q."/>
            <person name="Xu Q."/>
            <person name="Bian C."/>
            <person name="Tsai W.C."/>
            <person name="Yeh C.M."/>
            <person name="Liu K.W."/>
            <person name="Yoshida K."/>
            <person name="Zhang L.S."/>
            <person name="Chang S.B."/>
            <person name="Chen F."/>
            <person name="Shi Y."/>
            <person name="Su Y.Y."/>
            <person name="Zhang Y.Q."/>
            <person name="Chen L.J."/>
            <person name="Yin Y."/>
            <person name="Lin M."/>
            <person name="Huang H."/>
            <person name="Deng H."/>
            <person name="Wang Z.W."/>
            <person name="Zhu S.L."/>
            <person name="Zhao X."/>
            <person name="Deng C."/>
            <person name="Niu S.C."/>
            <person name="Huang J."/>
            <person name="Wang M."/>
            <person name="Liu G.H."/>
            <person name="Yang H.J."/>
            <person name="Xiao X.J."/>
            <person name="Hsiao Y.Y."/>
            <person name="Wu W.L."/>
            <person name="Chen Y.Y."/>
            <person name="Mitsuda N."/>
            <person name="Ohme-Takagi M."/>
            <person name="Luo Y.B."/>
            <person name="Van de Peer Y."/>
            <person name="Liu Z.J."/>
        </authorList>
    </citation>
    <scope>NUCLEOTIDE SEQUENCE [LARGE SCALE GENOMIC DNA]</scope>
    <source>
        <tissue evidence="2">The whole plant</tissue>
    </source>
</reference>
<dbReference type="AlphaFoldDB" id="A0A2I0X1N2"/>
<evidence type="ECO:0000313" key="3">
    <source>
        <dbReference type="Proteomes" id="UP000233837"/>
    </source>
</evidence>
<proteinExistence type="predicted"/>
<dbReference type="EMBL" id="KZ502211">
    <property type="protein sequence ID" value="PKU81824.1"/>
    <property type="molecule type" value="Genomic_DNA"/>
</dbReference>